<dbReference type="EC" id="2.4.1.57" evidence="4"/>
<keyword evidence="2 4" id="KW-0808">Transferase</keyword>
<dbReference type="GO" id="GO:0016757">
    <property type="term" value="F:glycosyltransferase activity"/>
    <property type="evidence" value="ECO:0007669"/>
    <property type="project" value="UniProtKB-KW"/>
</dbReference>
<dbReference type="CDD" id="cd03801">
    <property type="entry name" value="GT4_PimA-like"/>
    <property type="match status" value="1"/>
</dbReference>
<proteinExistence type="predicted"/>
<dbReference type="AlphaFoldDB" id="A0A0D8HJM7"/>
<sequence length="359" mass="38799">MKVAVVCPYSLGFPGGVQSQVVGLTLAMRAHGHEVELFAPCDDLIPPYDMVCLGPSLRLRANGSIAPTGLRPSTMAKLRHELRSYSYDVVHLHEPLAPGPSLVTLASVEIPIVGTFHRQGVSLAYLAFGRAMSPLARRITRRFAVSAEAAKTASRVIGGSYEILGNGVDLGRYSTGPIWPKESPVVLFLGRHENRKGLEVLLRSVELVRSPATFWIAGDGPETPVLHKKFSHLSNVDWLGRISDAEAASRMRAADVFVAPSLFGESFGVVLLEAMAASGAVVASDIRGYREVARKDREALLVAPGDPEALALSIDRVLQDDKLKERLVSSGLQRASEHSIDNLALRYLKAFEESISEAS</sequence>
<gene>
    <name evidence="4" type="primary">pimA</name>
    <name evidence="4" type="ORF">AXFE_09800</name>
</gene>
<keyword evidence="5" id="KW-1185">Reference proteome</keyword>
<dbReference type="Gene3D" id="3.40.50.2000">
    <property type="entry name" value="Glycogen Phosphorylase B"/>
    <property type="match status" value="2"/>
</dbReference>
<evidence type="ECO:0000259" key="3">
    <source>
        <dbReference type="Pfam" id="PF13439"/>
    </source>
</evidence>
<dbReference type="GO" id="GO:1901137">
    <property type="term" value="P:carbohydrate derivative biosynthetic process"/>
    <property type="evidence" value="ECO:0007669"/>
    <property type="project" value="UniProtKB-ARBA"/>
</dbReference>
<dbReference type="PANTHER" id="PTHR45947">
    <property type="entry name" value="SULFOQUINOVOSYL TRANSFERASE SQD2"/>
    <property type="match status" value="1"/>
</dbReference>
<name>A0A0D8HJM7_9ACTN</name>
<dbReference type="PANTHER" id="PTHR45947:SF3">
    <property type="entry name" value="SULFOQUINOVOSYL TRANSFERASE SQD2"/>
    <property type="match status" value="1"/>
</dbReference>
<dbReference type="STRING" id="1280514.AXFE_09800"/>
<evidence type="ECO:0000256" key="1">
    <source>
        <dbReference type="ARBA" id="ARBA00022676"/>
    </source>
</evidence>
<comment type="caution">
    <text evidence="4">The sequence shown here is derived from an EMBL/GenBank/DDBJ whole genome shotgun (WGS) entry which is preliminary data.</text>
</comment>
<dbReference type="InterPro" id="IPR028098">
    <property type="entry name" value="Glyco_trans_4-like_N"/>
</dbReference>
<dbReference type="Proteomes" id="UP000032360">
    <property type="component" value="Unassembled WGS sequence"/>
</dbReference>
<keyword evidence="1 4" id="KW-0328">Glycosyltransferase</keyword>
<evidence type="ECO:0000313" key="4">
    <source>
        <dbReference type="EMBL" id="KJF18079.1"/>
    </source>
</evidence>
<dbReference type="EMBL" id="JXYS01000025">
    <property type="protein sequence ID" value="KJF18079.1"/>
    <property type="molecule type" value="Genomic_DNA"/>
</dbReference>
<evidence type="ECO:0000313" key="5">
    <source>
        <dbReference type="Proteomes" id="UP000032360"/>
    </source>
</evidence>
<feature type="domain" description="Glycosyltransferase subfamily 4-like N-terminal" evidence="3">
    <location>
        <begin position="14"/>
        <end position="172"/>
    </location>
</feature>
<dbReference type="Pfam" id="PF13692">
    <property type="entry name" value="Glyco_trans_1_4"/>
    <property type="match status" value="1"/>
</dbReference>
<accession>A0A0D8HJM7</accession>
<protein>
    <submittedName>
        <fullName evidence="4">GDP-mannose-dependent alpha-(1-2)-phosphatidylinositol mannosyltransferase</fullName>
        <ecNumber evidence="4">2.4.1.57</ecNumber>
    </submittedName>
</protein>
<dbReference type="SUPFAM" id="SSF53756">
    <property type="entry name" value="UDP-Glycosyltransferase/glycogen phosphorylase"/>
    <property type="match status" value="1"/>
</dbReference>
<dbReference type="RefSeq" id="WP_052604737.1">
    <property type="nucleotide sequence ID" value="NZ_JXYS01000025.1"/>
</dbReference>
<organism evidence="4 5">
    <name type="scientific">Acidithrix ferrooxidans</name>
    <dbReference type="NCBI Taxonomy" id="1280514"/>
    <lineage>
        <taxon>Bacteria</taxon>
        <taxon>Bacillati</taxon>
        <taxon>Actinomycetota</taxon>
        <taxon>Acidimicrobiia</taxon>
        <taxon>Acidimicrobiales</taxon>
        <taxon>Acidimicrobiaceae</taxon>
        <taxon>Acidithrix</taxon>
    </lineage>
</organism>
<dbReference type="Pfam" id="PF13439">
    <property type="entry name" value="Glyco_transf_4"/>
    <property type="match status" value="1"/>
</dbReference>
<dbReference type="InterPro" id="IPR050194">
    <property type="entry name" value="Glycosyltransferase_grp1"/>
</dbReference>
<evidence type="ECO:0000256" key="2">
    <source>
        <dbReference type="ARBA" id="ARBA00022679"/>
    </source>
</evidence>
<reference evidence="4 5" key="1">
    <citation type="submission" date="2015-01" db="EMBL/GenBank/DDBJ databases">
        <title>Draft genome of the acidophilic iron oxidizer Acidithrix ferrooxidans strain Py-F3.</title>
        <authorList>
            <person name="Poehlein A."/>
            <person name="Eisen S."/>
            <person name="Schloemann M."/>
            <person name="Johnson B.D."/>
            <person name="Daniel R."/>
            <person name="Muehling M."/>
        </authorList>
    </citation>
    <scope>NUCLEOTIDE SEQUENCE [LARGE SCALE GENOMIC DNA]</scope>
    <source>
        <strain evidence="4 5">Py-F3</strain>
    </source>
</reference>
<dbReference type="OrthoDB" id="5240531at2"/>